<organism evidence="2">
    <name type="scientific">Xenorhabdus bovienii str. puntauvense</name>
    <dbReference type="NCBI Taxonomy" id="1398201"/>
    <lineage>
        <taxon>Bacteria</taxon>
        <taxon>Pseudomonadati</taxon>
        <taxon>Pseudomonadota</taxon>
        <taxon>Gammaproteobacteria</taxon>
        <taxon>Enterobacterales</taxon>
        <taxon>Morganellaceae</taxon>
        <taxon>Xenorhabdus</taxon>
    </lineage>
</organism>
<comment type="caution">
    <text evidence="2">The sequence shown here is derived from an EMBL/GenBank/DDBJ whole genome shotgun (WGS) entry which is preliminary data.</text>
</comment>
<dbReference type="HOGENOM" id="CLU_1786164_0_0_6"/>
<feature type="signal peptide" evidence="1">
    <location>
        <begin position="1"/>
        <end position="22"/>
    </location>
</feature>
<evidence type="ECO:0000256" key="1">
    <source>
        <dbReference type="SAM" id="SignalP"/>
    </source>
</evidence>
<evidence type="ECO:0000313" key="2">
    <source>
        <dbReference type="EMBL" id="CDG96955.1"/>
    </source>
</evidence>
<feature type="chain" id="PRO_5001721951" evidence="1">
    <location>
        <begin position="23"/>
        <end position="150"/>
    </location>
</feature>
<proteinExistence type="predicted"/>
<dbReference type="EMBL" id="CBSW010000158">
    <property type="protein sequence ID" value="CDG96955.1"/>
    <property type="molecule type" value="Genomic_DNA"/>
</dbReference>
<sequence>MTRWIMKIILLFLLLIPSLAFADNGIFRDENLNIAIKDGEYLCYVRPLPKGYIDDMGSVLKNKVIAFAKISIISKDNGKNVEIDFGRKNLNINLPFLTADSYSLGYGERIEENSTGNIYGLTATQPTGAIIFIREKKGMNVIISDCDDSE</sequence>
<accession>A0A077NGL5</accession>
<reference evidence="2" key="1">
    <citation type="submission" date="2013-07" db="EMBL/GenBank/DDBJ databases">
        <title>Sub-species coevolution in mutualistic symbiosis.</title>
        <authorList>
            <person name="Murfin K."/>
            <person name="Klassen J."/>
            <person name="Lee M."/>
            <person name="Forst S."/>
            <person name="Stock P."/>
            <person name="Goodrich-Blair H."/>
        </authorList>
    </citation>
    <scope>NUCLEOTIDE SEQUENCE [LARGE SCALE GENOMIC DNA]</scope>
    <source>
        <strain evidence="2">Puntauvense</strain>
    </source>
</reference>
<keyword evidence="1" id="KW-0732">Signal</keyword>
<dbReference type="AlphaFoldDB" id="A0A077NGL5"/>
<protein>
    <submittedName>
        <fullName evidence="2">Uncharacterized protein</fullName>
    </submittedName>
</protein>
<name>A0A077NGL5_XENBV</name>
<dbReference type="Proteomes" id="UP000028511">
    <property type="component" value="Unassembled WGS sequence"/>
</dbReference>
<gene>
    <name evidence="2" type="ORF">XBP1_2400003</name>
</gene>